<dbReference type="SMART" id="SM00382">
    <property type="entry name" value="AAA"/>
    <property type="match status" value="1"/>
</dbReference>
<dbReference type="RefSeq" id="WP_369190625.1">
    <property type="nucleotide sequence ID" value="NZ_CP163431.1"/>
</dbReference>
<dbReference type="InterPro" id="IPR027417">
    <property type="entry name" value="P-loop_NTPase"/>
</dbReference>
<evidence type="ECO:0000259" key="2">
    <source>
        <dbReference type="SMART" id="SM00382"/>
    </source>
</evidence>
<dbReference type="InterPro" id="IPR003593">
    <property type="entry name" value="AAA+_ATPase"/>
</dbReference>
<reference evidence="3" key="1">
    <citation type="submission" date="2024-07" db="EMBL/GenBank/DDBJ databases">
        <authorList>
            <person name="Yu S.T."/>
        </authorList>
    </citation>
    <scope>NUCLEOTIDE SEQUENCE</scope>
    <source>
        <strain evidence="3">R08</strain>
    </source>
</reference>
<accession>A0AB39MK70</accession>
<dbReference type="Gene3D" id="3.40.50.300">
    <property type="entry name" value="P-loop containing nucleotide triphosphate hydrolases"/>
    <property type="match status" value="1"/>
</dbReference>
<proteinExistence type="predicted"/>
<feature type="region of interest" description="Disordered" evidence="1">
    <location>
        <begin position="1"/>
        <end position="27"/>
    </location>
</feature>
<dbReference type="EMBL" id="CP163431">
    <property type="protein sequence ID" value="XDQ05412.1"/>
    <property type="molecule type" value="Genomic_DNA"/>
</dbReference>
<name>A0AB39MK70_9ACTN</name>
<evidence type="ECO:0000313" key="3">
    <source>
        <dbReference type="EMBL" id="XDQ05412.1"/>
    </source>
</evidence>
<protein>
    <submittedName>
        <fullName evidence="3">AAA family ATPase</fullName>
    </submittedName>
</protein>
<dbReference type="SUPFAM" id="SSF52540">
    <property type="entry name" value="P-loop containing nucleoside triphosphate hydrolases"/>
    <property type="match status" value="1"/>
</dbReference>
<dbReference type="AlphaFoldDB" id="A0AB39MK70"/>
<organism evidence="3">
    <name type="scientific">Streptomyces sp. R08</name>
    <dbReference type="NCBI Taxonomy" id="3238624"/>
    <lineage>
        <taxon>Bacteria</taxon>
        <taxon>Bacillati</taxon>
        <taxon>Actinomycetota</taxon>
        <taxon>Actinomycetes</taxon>
        <taxon>Kitasatosporales</taxon>
        <taxon>Streptomycetaceae</taxon>
        <taxon>Streptomyces</taxon>
    </lineage>
</organism>
<dbReference type="CDD" id="cd00009">
    <property type="entry name" value="AAA"/>
    <property type="match status" value="1"/>
</dbReference>
<sequence>MATDDSAPRSGPGDANSADGHGRSAGNGRLADRLASARLQYFVGRHEELALFRRALAGEPGAPMVIVLHGPGGMGKSALLQRFAAEARAAGRPVVGVDARTVELSPSAFEAATAEVFVRDNAVLLVDDFERYRDMEEWIRDRFLPRLPAGALVVVAGRHAPDPLWKADLAWSEVLQVVPLRELGPADSAALLTAQGADPALHAALLRFAAGHPLALRLVAEAATHDNTSTDEVFWAPLRTVVDRLLTHMVGRPPTPAHRRALEVCGHVADTTEELLRVALPDEDATELFAWLRQLSCMKSGPFGVCPYDVVRDALDSDFRWRDPERYKAMHRTIRRHLVERVRNAPEKEALRAAGEFNHIVSRAQWLREFQGDRDEPAVHEEPMRPEDIPALIELTRRVEGEHNARTVSYWLGRQPEAFHVHRHCHTGELLGFMAWLRIDGLDEEIRAADPVVVEAWELVSAMTPPRQGEHLGVARFMVHAEHHHRPSRSWDAVRTRIVFEVLRAKHCAWSCFVSAEPKFWAPLLTYLGMFQPPRRAVHADRGYGLFCHDWRAARVDEWADGIDARLLGGAPAVASGKPKSRPTPLSREESDAAVREALRGWLDPGGLTDNALLRGRLVEELSEGDPVTALRELIGKAVERLNAHPRTRHLHDVLTLTYHSTSTQDAVARKLNLAFSTYRRHLARALDEVRETVWEWEVRGRIRTEQEPNREHA</sequence>
<feature type="domain" description="AAA+ ATPase" evidence="2">
    <location>
        <begin position="62"/>
        <end position="220"/>
    </location>
</feature>
<evidence type="ECO:0000256" key="1">
    <source>
        <dbReference type="SAM" id="MobiDB-lite"/>
    </source>
</evidence>
<gene>
    <name evidence="3" type="ORF">AB5J58_36985</name>
</gene>